<sequence length="62" mass="7105">MFNQKAFLELPRFELLRRMSETSQKGDMPLVKVASLPVGDKEVQRKKRRRQGAASSSVEENV</sequence>
<organism evidence="2 3">
    <name type="scientific">Bartonella callosciuri</name>
    <dbReference type="NCBI Taxonomy" id="686223"/>
    <lineage>
        <taxon>Bacteria</taxon>
        <taxon>Pseudomonadati</taxon>
        <taxon>Pseudomonadota</taxon>
        <taxon>Alphaproteobacteria</taxon>
        <taxon>Hyphomicrobiales</taxon>
        <taxon>Bartonellaceae</taxon>
        <taxon>Bartonella</taxon>
    </lineage>
</organism>
<proteinExistence type="predicted"/>
<dbReference type="Proteomes" id="UP000561417">
    <property type="component" value="Unassembled WGS sequence"/>
</dbReference>
<dbReference type="AlphaFoldDB" id="A0A840NNM4"/>
<dbReference type="EMBL" id="JACHIM010000008">
    <property type="protein sequence ID" value="MBB5074336.1"/>
    <property type="molecule type" value="Genomic_DNA"/>
</dbReference>
<comment type="caution">
    <text evidence="2">The sequence shown here is derived from an EMBL/GenBank/DDBJ whole genome shotgun (WGS) entry which is preliminary data.</text>
</comment>
<evidence type="ECO:0000313" key="2">
    <source>
        <dbReference type="EMBL" id="MBB5074336.1"/>
    </source>
</evidence>
<keyword evidence="3" id="KW-1185">Reference proteome</keyword>
<gene>
    <name evidence="2" type="ORF">HNQ69_001474</name>
</gene>
<feature type="region of interest" description="Disordered" evidence="1">
    <location>
        <begin position="37"/>
        <end position="62"/>
    </location>
</feature>
<accession>A0A840NNM4</accession>
<evidence type="ECO:0000313" key="3">
    <source>
        <dbReference type="Proteomes" id="UP000561417"/>
    </source>
</evidence>
<feature type="compositionally biased region" description="Polar residues" evidence="1">
    <location>
        <begin position="53"/>
        <end position="62"/>
    </location>
</feature>
<protein>
    <submittedName>
        <fullName evidence="2">Uncharacterized protein</fullName>
    </submittedName>
</protein>
<evidence type="ECO:0000256" key="1">
    <source>
        <dbReference type="SAM" id="MobiDB-lite"/>
    </source>
</evidence>
<reference evidence="2 3" key="1">
    <citation type="submission" date="2020-08" db="EMBL/GenBank/DDBJ databases">
        <title>Genomic Encyclopedia of Type Strains, Phase IV (KMG-IV): sequencing the most valuable type-strain genomes for metagenomic binning, comparative biology and taxonomic classification.</title>
        <authorList>
            <person name="Goeker M."/>
        </authorList>
    </citation>
    <scope>NUCLEOTIDE SEQUENCE [LARGE SCALE GENOMIC DNA]</scope>
    <source>
        <strain evidence="2 3">DSM 28538</strain>
    </source>
</reference>
<dbReference type="RefSeq" id="WP_183229259.1">
    <property type="nucleotide sequence ID" value="NZ_JACHIM010000008.1"/>
</dbReference>
<name>A0A840NNM4_9HYPH</name>